<proteinExistence type="predicted"/>
<dbReference type="InterPro" id="IPR011055">
    <property type="entry name" value="Dup_hybrid_motif"/>
</dbReference>
<keyword evidence="4" id="KW-1185">Reference proteome</keyword>
<dbReference type="SUPFAM" id="SSF47090">
    <property type="entry name" value="PGBD-like"/>
    <property type="match status" value="1"/>
</dbReference>
<reference evidence="4" key="1">
    <citation type="journal article" date="2019" name="Int. J. Syst. Evol. Microbiol.">
        <title>The Global Catalogue of Microorganisms (GCM) 10K type strain sequencing project: providing services to taxonomists for standard genome sequencing and annotation.</title>
        <authorList>
            <consortium name="The Broad Institute Genomics Platform"/>
            <consortium name="The Broad Institute Genome Sequencing Center for Infectious Disease"/>
            <person name="Wu L."/>
            <person name="Ma J."/>
        </authorList>
    </citation>
    <scope>NUCLEOTIDE SEQUENCE [LARGE SCALE GENOMIC DNA]</scope>
    <source>
        <strain evidence="4">JCM 30742</strain>
    </source>
</reference>
<feature type="domain" description="Peptidoglycan binding-like" evidence="1">
    <location>
        <begin position="193"/>
        <end position="240"/>
    </location>
</feature>
<evidence type="ECO:0000259" key="1">
    <source>
        <dbReference type="Pfam" id="PF01471"/>
    </source>
</evidence>
<dbReference type="PANTHER" id="PTHR21666">
    <property type="entry name" value="PEPTIDASE-RELATED"/>
    <property type="match status" value="1"/>
</dbReference>
<comment type="caution">
    <text evidence="3">The sequence shown here is derived from an EMBL/GenBank/DDBJ whole genome shotgun (WGS) entry which is preliminary data.</text>
</comment>
<dbReference type="RefSeq" id="WP_345154810.1">
    <property type="nucleotide sequence ID" value="NZ_BAABEO010000040.1"/>
</dbReference>
<dbReference type="InterPro" id="IPR050570">
    <property type="entry name" value="Cell_wall_metabolism_enzyme"/>
</dbReference>
<feature type="domain" description="M23ase beta-sheet core" evidence="2">
    <location>
        <begin position="43"/>
        <end position="130"/>
    </location>
</feature>
<organism evidence="3 4">
    <name type="scientific">Arthrobacter ginkgonis</name>
    <dbReference type="NCBI Taxonomy" id="1630594"/>
    <lineage>
        <taxon>Bacteria</taxon>
        <taxon>Bacillati</taxon>
        <taxon>Actinomycetota</taxon>
        <taxon>Actinomycetes</taxon>
        <taxon>Micrococcales</taxon>
        <taxon>Micrococcaceae</taxon>
        <taxon>Arthrobacter</taxon>
    </lineage>
</organism>
<dbReference type="Proteomes" id="UP001500752">
    <property type="component" value="Unassembled WGS sequence"/>
</dbReference>
<dbReference type="Gene3D" id="1.10.101.10">
    <property type="entry name" value="PGBD-like superfamily/PGBD"/>
    <property type="match status" value="1"/>
</dbReference>
<dbReference type="InterPro" id="IPR036365">
    <property type="entry name" value="PGBD-like_sf"/>
</dbReference>
<accession>A0ABP7DIL3</accession>
<gene>
    <name evidence="3" type="ORF">GCM10023081_46610</name>
</gene>
<name>A0ABP7DIL3_9MICC</name>
<protein>
    <submittedName>
        <fullName evidence="3">Uncharacterized protein</fullName>
    </submittedName>
</protein>
<dbReference type="PANTHER" id="PTHR21666:SF270">
    <property type="entry name" value="MUREIN HYDROLASE ACTIVATOR ENVC"/>
    <property type="match status" value="1"/>
</dbReference>
<dbReference type="Pfam" id="PF01551">
    <property type="entry name" value="Peptidase_M23"/>
    <property type="match status" value="1"/>
</dbReference>
<dbReference type="InterPro" id="IPR016047">
    <property type="entry name" value="M23ase_b-sheet_dom"/>
</dbReference>
<dbReference type="EMBL" id="BAABEO010000040">
    <property type="protein sequence ID" value="GAA3705136.1"/>
    <property type="molecule type" value="Genomic_DNA"/>
</dbReference>
<evidence type="ECO:0000313" key="4">
    <source>
        <dbReference type="Proteomes" id="UP001500752"/>
    </source>
</evidence>
<evidence type="ECO:0000259" key="2">
    <source>
        <dbReference type="Pfam" id="PF01551"/>
    </source>
</evidence>
<dbReference type="Pfam" id="PF01471">
    <property type="entry name" value="PG_binding_1"/>
    <property type="match status" value="1"/>
</dbReference>
<sequence length="310" mass="32525">MTTFSSPVPVGCRFTSGFNPARRLFGIVAPHAGDDWAPPRPGQTGVPVLAPADGTVVAAGEGVLPGHSGKIVVLDHGILKDSQGTDWIRTNHGHLARILVSPGEQVKAGQQIGIMGDTGHVTGIHEHMGVAEVTLSGGRLKLNYFSPKAWLARKGITPGTTPPVVPGIVVKPVASVTPVAKPAAKPKATSANRRIQKALKGMGIWSGAITGVNDAKQKAGVKAFQEAHGLVPDKVWGAKTDAHWKLNKRIQTAMNRWKSVTPKLKADGYIGSPSRRAVKQIKTSNKGGAWKSTDTGATITTAFLTLIGVK</sequence>
<dbReference type="InterPro" id="IPR036366">
    <property type="entry name" value="PGBDSf"/>
</dbReference>
<dbReference type="InterPro" id="IPR002477">
    <property type="entry name" value="Peptidoglycan-bd-like"/>
</dbReference>
<dbReference type="SUPFAM" id="SSF51261">
    <property type="entry name" value="Duplicated hybrid motif"/>
    <property type="match status" value="1"/>
</dbReference>
<evidence type="ECO:0000313" key="3">
    <source>
        <dbReference type="EMBL" id="GAA3705136.1"/>
    </source>
</evidence>
<dbReference type="CDD" id="cd12797">
    <property type="entry name" value="M23_peptidase"/>
    <property type="match status" value="1"/>
</dbReference>
<dbReference type="Gene3D" id="2.70.70.10">
    <property type="entry name" value="Glucose Permease (Domain IIA)"/>
    <property type="match status" value="1"/>
</dbReference>